<sequence length="236" mass="25006">MAEKTEAPPEIEELPAAYARWRDSRLGRITDSLEHDLILDRVGAAPGLRILDVGCGDGLLAMALAGQGAHVTGLDASPRMIAAARKRPAPQRGGVSFDIGQADALPFEADTFDGVVSITALCFVADPGGAVREMVRVLKPGGRLIIGTLGRHSAWAAIRRVRGWLGHPIWSRARFATPQGLKRLAEEAGLEEARVTGSIYYPPVGPAARALGPIDRAIGTYTTFGAAFLVLAARKP</sequence>
<dbReference type="SUPFAM" id="SSF53335">
    <property type="entry name" value="S-adenosyl-L-methionine-dependent methyltransferases"/>
    <property type="match status" value="1"/>
</dbReference>
<gene>
    <name evidence="5" type="ORF">SAMN05421720_101268</name>
</gene>
<evidence type="ECO:0000313" key="5">
    <source>
        <dbReference type="EMBL" id="SDD69302.1"/>
    </source>
</evidence>
<dbReference type="GO" id="GO:0032259">
    <property type="term" value="P:methylation"/>
    <property type="evidence" value="ECO:0007669"/>
    <property type="project" value="UniProtKB-KW"/>
</dbReference>
<dbReference type="Proteomes" id="UP000199412">
    <property type="component" value="Unassembled WGS sequence"/>
</dbReference>
<accession>A0A1G6WTU6</accession>
<keyword evidence="5" id="KW-0830">Ubiquinone</keyword>
<organism evidence="5 6">
    <name type="scientific">Rhodospira trueperi</name>
    <dbReference type="NCBI Taxonomy" id="69960"/>
    <lineage>
        <taxon>Bacteria</taxon>
        <taxon>Pseudomonadati</taxon>
        <taxon>Pseudomonadota</taxon>
        <taxon>Alphaproteobacteria</taxon>
        <taxon>Rhodospirillales</taxon>
        <taxon>Rhodospirillaceae</taxon>
        <taxon>Rhodospira</taxon>
    </lineage>
</organism>
<keyword evidence="6" id="KW-1185">Reference proteome</keyword>
<dbReference type="RefSeq" id="WP_218128233.1">
    <property type="nucleotide sequence ID" value="NZ_FNAP01000001.1"/>
</dbReference>
<feature type="domain" description="Methyltransferase type 11" evidence="4">
    <location>
        <begin position="51"/>
        <end position="146"/>
    </location>
</feature>
<dbReference type="AlphaFoldDB" id="A0A1G6WTU6"/>
<evidence type="ECO:0000259" key="4">
    <source>
        <dbReference type="Pfam" id="PF08241"/>
    </source>
</evidence>
<dbReference type="Gene3D" id="3.40.50.150">
    <property type="entry name" value="Vaccinia Virus protein VP39"/>
    <property type="match status" value="1"/>
</dbReference>
<dbReference type="InterPro" id="IPR013216">
    <property type="entry name" value="Methyltransf_11"/>
</dbReference>
<dbReference type="GO" id="GO:0008757">
    <property type="term" value="F:S-adenosylmethionine-dependent methyltransferase activity"/>
    <property type="evidence" value="ECO:0007669"/>
    <property type="project" value="InterPro"/>
</dbReference>
<dbReference type="Pfam" id="PF08241">
    <property type="entry name" value="Methyltransf_11"/>
    <property type="match status" value="1"/>
</dbReference>
<keyword evidence="2 5" id="KW-0808">Transferase</keyword>
<reference evidence="5 6" key="1">
    <citation type="submission" date="2016-10" db="EMBL/GenBank/DDBJ databases">
        <authorList>
            <person name="de Groot N.N."/>
        </authorList>
    </citation>
    <scope>NUCLEOTIDE SEQUENCE [LARGE SCALE GENOMIC DNA]</scope>
    <source>
        <strain evidence="5 6">ATCC 700224</strain>
    </source>
</reference>
<keyword evidence="3" id="KW-0949">S-adenosyl-L-methionine</keyword>
<dbReference type="InterPro" id="IPR029063">
    <property type="entry name" value="SAM-dependent_MTases_sf"/>
</dbReference>
<evidence type="ECO:0000256" key="3">
    <source>
        <dbReference type="ARBA" id="ARBA00022691"/>
    </source>
</evidence>
<evidence type="ECO:0000313" key="6">
    <source>
        <dbReference type="Proteomes" id="UP000199412"/>
    </source>
</evidence>
<dbReference type="CDD" id="cd02440">
    <property type="entry name" value="AdoMet_MTases"/>
    <property type="match status" value="1"/>
</dbReference>
<evidence type="ECO:0000256" key="1">
    <source>
        <dbReference type="ARBA" id="ARBA00022603"/>
    </source>
</evidence>
<keyword evidence="1 5" id="KW-0489">Methyltransferase</keyword>
<evidence type="ECO:0000256" key="2">
    <source>
        <dbReference type="ARBA" id="ARBA00022679"/>
    </source>
</evidence>
<dbReference type="STRING" id="69960.SAMN05421720_101268"/>
<dbReference type="PANTHER" id="PTHR43464">
    <property type="entry name" value="METHYLTRANSFERASE"/>
    <property type="match status" value="1"/>
</dbReference>
<name>A0A1G6WTU6_9PROT</name>
<protein>
    <submittedName>
        <fullName evidence="5">Ubiquinone biosynthesis O-methyltransferase</fullName>
    </submittedName>
</protein>
<dbReference type="EMBL" id="FNAP01000001">
    <property type="protein sequence ID" value="SDD69302.1"/>
    <property type="molecule type" value="Genomic_DNA"/>
</dbReference>
<proteinExistence type="predicted"/>
<dbReference type="PANTHER" id="PTHR43464:SF19">
    <property type="entry name" value="UBIQUINONE BIOSYNTHESIS O-METHYLTRANSFERASE, MITOCHONDRIAL"/>
    <property type="match status" value="1"/>
</dbReference>